<dbReference type="AlphaFoldDB" id="A0A0U5BD03"/>
<evidence type="ECO:0000256" key="1">
    <source>
        <dbReference type="SAM" id="Phobius"/>
    </source>
</evidence>
<reference evidence="2" key="3">
    <citation type="submission" date="2014-09" db="EMBL/GenBank/DDBJ databases">
        <authorList>
            <person name="Magalhaes I.L.F."/>
            <person name="Oliveira U."/>
            <person name="Santos F.R."/>
            <person name="Vidigal T.H.D.A."/>
            <person name="Brescovit A.D."/>
            <person name="Santos A.J."/>
        </authorList>
    </citation>
    <scope>NUCLEOTIDE SEQUENCE</scope>
    <source>
        <strain evidence="2">108B</strain>
    </source>
</reference>
<dbReference type="KEGG" id="asz:ASN_3259"/>
<feature type="transmembrane region" description="Helical" evidence="1">
    <location>
        <begin position="144"/>
        <end position="166"/>
    </location>
</feature>
<keyword evidence="4" id="KW-1185">Reference proteome</keyword>
<dbReference type="PATRIC" id="fig|446692.3.peg.3450"/>
<reference evidence="4" key="2">
    <citation type="submission" date="2014-09" db="EMBL/GenBank/DDBJ databases">
        <authorList>
            <person name="Illeghems K.G."/>
        </authorList>
    </citation>
    <scope>NUCLEOTIDE SEQUENCE [LARGE SCALE GENOMIC DNA]</scope>
    <source>
        <strain evidence="4">108B</strain>
    </source>
</reference>
<evidence type="ECO:0000313" key="2">
    <source>
        <dbReference type="EMBL" id="CEF42501.1"/>
    </source>
</evidence>
<accession>A0A0U5BD03</accession>
<feature type="transmembrane region" description="Helical" evidence="1">
    <location>
        <begin position="47"/>
        <end position="67"/>
    </location>
</feature>
<feature type="transmembrane region" description="Helical" evidence="1">
    <location>
        <begin position="173"/>
        <end position="190"/>
    </location>
</feature>
<reference evidence="3 5" key="1">
    <citation type="submission" date="2014-06" db="EMBL/GenBank/DDBJ databases">
        <authorList>
            <person name="Ju J."/>
            <person name="Zhang J."/>
        </authorList>
    </citation>
    <scope>NUCLEOTIDE SEQUENCE [LARGE SCALE GENOMIC DNA]</scope>
    <source>
        <strain evidence="3">DmL_050</strain>
    </source>
</reference>
<dbReference type="EMBL" id="JOOZ01000024">
    <property type="protein sequence ID" value="OUL66929.1"/>
    <property type="molecule type" value="Genomic_DNA"/>
</dbReference>
<feature type="transmembrane region" description="Helical" evidence="1">
    <location>
        <begin position="15"/>
        <end position="35"/>
    </location>
</feature>
<keyword evidence="1" id="KW-0472">Membrane</keyword>
<dbReference type="EMBL" id="LN606600">
    <property type="protein sequence ID" value="CEF42501.1"/>
    <property type="molecule type" value="Genomic_DNA"/>
</dbReference>
<evidence type="ECO:0000313" key="3">
    <source>
        <dbReference type="EMBL" id="OUL66929.1"/>
    </source>
</evidence>
<feature type="transmembrane region" description="Helical" evidence="1">
    <location>
        <begin position="79"/>
        <end position="100"/>
    </location>
</feature>
<proteinExistence type="predicted"/>
<feature type="transmembrane region" description="Helical" evidence="1">
    <location>
        <begin position="120"/>
        <end position="138"/>
    </location>
</feature>
<protein>
    <submittedName>
        <fullName evidence="3">Membrane protein</fullName>
    </submittedName>
</protein>
<dbReference type="Proteomes" id="UP000056109">
    <property type="component" value="Chromosome I"/>
</dbReference>
<dbReference type="RefSeq" id="WP_086897132.1">
    <property type="nucleotide sequence ID" value="NZ_JAIMFQ010000011.1"/>
</dbReference>
<organism evidence="2 4">
    <name type="scientific">Acetobacter senegalensis</name>
    <dbReference type="NCBI Taxonomy" id="446692"/>
    <lineage>
        <taxon>Bacteria</taxon>
        <taxon>Pseudomonadati</taxon>
        <taxon>Pseudomonadota</taxon>
        <taxon>Alphaproteobacteria</taxon>
        <taxon>Acetobacterales</taxon>
        <taxon>Acetobacteraceae</taxon>
        <taxon>Acetobacter</taxon>
    </lineage>
</organism>
<gene>
    <name evidence="2" type="ORF">ASN_3259</name>
    <name evidence="3" type="ORF">HK16_06940</name>
</gene>
<dbReference type="GeneID" id="34784211"/>
<dbReference type="OrthoDB" id="9803673at2"/>
<evidence type="ECO:0000313" key="4">
    <source>
        <dbReference type="Proteomes" id="UP000056109"/>
    </source>
</evidence>
<sequence length="197" mass="23451">MVPHPLTSPDIFQHVRIIMGMVVGLSVTRLLTGLVRIIQHPTQTRIYPVHIGWVLTLLLMLMHFWWWELWLIELPVWTFETYLFLILYAIILFFLSAFLFPDSISDYTGYEDFFISRRKWFFSFFALTVVFDLIDTLIKGPAHYALFSIEYWFRVPVYLILCGIAIISTDRRFHIGFVSLGLLYEMSWIIRHFETLS</sequence>
<evidence type="ECO:0000313" key="5">
    <source>
        <dbReference type="Proteomes" id="UP000195072"/>
    </source>
</evidence>
<keyword evidence="1" id="KW-1133">Transmembrane helix</keyword>
<dbReference type="Proteomes" id="UP000195072">
    <property type="component" value="Unassembled WGS sequence"/>
</dbReference>
<keyword evidence="1" id="KW-0812">Transmembrane</keyword>
<name>A0A0U5BD03_9PROT</name>